<dbReference type="RefSeq" id="WP_215784454.1">
    <property type="nucleotide sequence ID" value="NZ_JAHKKG010000001.1"/>
</dbReference>
<comment type="caution">
    <text evidence="1">The sequence shown here is derived from an EMBL/GenBank/DDBJ whole genome shotgun (WGS) entry which is preliminary data.</text>
</comment>
<dbReference type="InterPro" id="IPR015018">
    <property type="entry name" value="DUF1905"/>
</dbReference>
<proteinExistence type="predicted"/>
<dbReference type="Pfam" id="PF08922">
    <property type="entry name" value="DUF1905"/>
    <property type="match status" value="1"/>
</dbReference>
<dbReference type="EMBL" id="JAHKKG010000001">
    <property type="protein sequence ID" value="MBU2662512.1"/>
    <property type="molecule type" value="Genomic_DNA"/>
</dbReference>
<reference evidence="1 2" key="1">
    <citation type="submission" date="2021-06" db="EMBL/GenBank/DDBJ databases">
        <title>Actinoplanes lichenicola sp. nov., and Actinoplanes ovalisporus sp. nov., isolated from lichen in Thailand.</title>
        <authorList>
            <person name="Saeng-In P."/>
            <person name="Kanchanasin P."/>
            <person name="Yuki M."/>
            <person name="Kudo T."/>
            <person name="Ohkuma M."/>
            <person name="Phongsopitanun W."/>
            <person name="Tanasupawat S."/>
        </authorList>
    </citation>
    <scope>NUCLEOTIDE SEQUENCE [LARGE SCALE GENOMIC DNA]</scope>
    <source>
        <strain evidence="1 2">NBRC 110975</strain>
    </source>
</reference>
<evidence type="ECO:0000313" key="2">
    <source>
        <dbReference type="Proteomes" id="UP001519654"/>
    </source>
</evidence>
<sequence length="149" mass="16030">MEFRAELQRTGNTTTGFQVADEIVTGLGGGGRPKVTVLVNGYTFRSSIAKMGGSYWLGVSSERRAEGGLTGGETYDVVVELDTAKREIEVPDDLQAALDAEPAARDFWATLSFSNQRYHVDQLTAAKTAETRARRVAKSVATLASGKAR</sequence>
<dbReference type="Gene3D" id="2.40.30.100">
    <property type="entry name" value="AF2212/PG0164-like"/>
    <property type="match status" value="1"/>
</dbReference>
<keyword evidence="2" id="KW-1185">Reference proteome</keyword>
<protein>
    <submittedName>
        <fullName evidence="1">YdeI/OmpD-associated family protein</fullName>
    </submittedName>
</protein>
<evidence type="ECO:0000313" key="1">
    <source>
        <dbReference type="EMBL" id="MBU2662512.1"/>
    </source>
</evidence>
<dbReference type="SUPFAM" id="SSF141694">
    <property type="entry name" value="AF2212/PG0164-like"/>
    <property type="match status" value="1"/>
</dbReference>
<name>A0ABS5YGP1_9ACTN</name>
<dbReference type="InterPro" id="IPR037079">
    <property type="entry name" value="AF2212/PG0164-like_sf"/>
</dbReference>
<dbReference type="Proteomes" id="UP001519654">
    <property type="component" value="Unassembled WGS sequence"/>
</dbReference>
<organism evidence="1 2">
    <name type="scientific">Paractinoplanes bogorensis</name>
    <dbReference type="NCBI Taxonomy" id="1610840"/>
    <lineage>
        <taxon>Bacteria</taxon>
        <taxon>Bacillati</taxon>
        <taxon>Actinomycetota</taxon>
        <taxon>Actinomycetes</taxon>
        <taxon>Micromonosporales</taxon>
        <taxon>Micromonosporaceae</taxon>
        <taxon>Paractinoplanes</taxon>
    </lineage>
</organism>
<gene>
    <name evidence="1" type="ORF">KOI35_03220</name>
</gene>
<dbReference type="Pfam" id="PF13376">
    <property type="entry name" value="OmdA"/>
    <property type="match status" value="1"/>
</dbReference>
<accession>A0ABS5YGP1</accession>